<dbReference type="EMBL" id="DF977459">
    <property type="protein sequence ID" value="GAP85795.1"/>
    <property type="molecule type" value="Genomic_DNA"/>
</dbReference>
<protein>
    <submittedName>
        <fullName evidence="1">Uncharacterized protein</fullName>
    </submittedName>
</protein>
<accession>A0A1W2TCU2</accession>
<sequence>MGTQGVYGSVRAAIEENHPLGIREATTVSPRSSKWTSATPGSSHIKTLKYTQPVFTRVLLPYPAPPRPIARTLVGNRASSVQLLAYSAGLYEANLWR</sequence>
<proteinExistence type="predicted"/>
<dbReference type="Proteomes" id="UP000054516">
    <property type="component" value="Unassembled WGS sequence"/>
</dbReference>
<organism evidence="1">
    <name type="scientific">Rosellinia necatrix</name>
    <name type="common">White root-rot fungus</name>
    <dbReference type="NCBI Taxonomy" id="77044"/>
    <lineage>
        <taxon>Eukaryota</taxon>
        <taxon>Fungi</taxon>
        <taxon>Dikarya</taxon>
        <taxon>Ascomycota</taxon>
        <taxon>Pezizomycotina</taxon>
        <taxon>Sordariomycetes</taxon>
        <taxon>Xylariomycetidae</taxon>
        <taxon>Xylariales</taxon>
        <taxon>Xylariaceae</taxon>
        <taxon>Rosellinia</taxon>
    </lineage>
</organism>
<keyword evidence="2" id="KW-1185">Reference proteome</keyword>
<name>A0A1W2TCU2_ROSNE</name>
<evidence type="ECO:0000313" key="1">
    <source>
        <dbReference type="EMBL" id="GAP85795.1"/>
    </source>
</evidence>
<dbReference type="AlphaFoldDB" id="A0A1W2TCU2"/>
<reference evidence="1" key="1">
    <citation type="submission" date="2016-03" db="EMBL/GenBank/DDBJ databases">
        <title>Draft genome sequence of Rosellinia necatrix.</title>
        <authorList>
            <person name="Kanematsu S."/>
        </authorList>
    </citation>
    <scope>NUCLEOTIDE SEQUENCE [LARGE SCALE GENOMIC DNA]</scope>
    <source>
        <strain evidence="1">W97</strain>
    </source>
</reference>
<evidence type="ECO:0000313" key="2">
    <source>
        <dbReference type="Proteomes" id="UP000054516"/>
    </source>
</evidence>
<gene>
    <name evidence="1" type="ORF">SAMD00023353_1400850</name>
</gene>